<organism evidence="1 2">
    <name type="scientific">Mycena venus</name>
    <dbReference type="NCBI Taxonomy" id="2733690"/>
    <lineage>
        <taxon>Eukaryota</taxon>
        <taxon>Fungi</taxon>
        <taxon>Dikarya</taxon>
        <taxon>Basidiomycota</taxon>
        <taxon>Agaricomycotina</taxon>
        <taxon>Agaricomycetes</taxon>
        <taxon>Agaricomycetidae</taxon>
        <taxon>Agaricales</taxon>
        <taxon>Marasmiineae</taxon>
        <taxon>Mycenaceae</taxon>
        <taxon>Mycena</taxon>
    </lineage>
</organism>
<gene>
    <name evidence="1" type="ORF">MVEN_00110200</name>
</gene>
<dbReference type="EMBL" id="JACAZI010000001">
    <property type="protein sequence ID" value="KAF7372485.1"/>
    <property type="molecule type" value="Genomic_DNA"/>
</dbReference>
<dbReference type="AlphaFoldDB" id="A0A8H6ZB71"/>
<protein>
    <submittedName>
        <fullName evidence="1">Uncharacterized protein</fullName>
    </submittedName>
</protein>
<name>A0A8H6ZB71_9AGAR</name>
<keyword evidence="2" id="KW-1185">Reference proteome</keyword>
<evidence type="ECO:0000313" key="1">
    <source>
        <dbReference type="EMBL" id="KAF7372485.1"/>
    </source>
</evidence>
<evidence type="ECO:0000313" key="2">
    <source>
        <dbReference type="Proteomes" id="UP000620124"/>
    </source>
</evidence>
<proteinExistence type="predicted"/>
<dbReference type="Proteomes" id="UP000620124">
    <property type="component" value="Unassembled WGS sequence"/>
</dbReference>
<comment type="caution">
    <text evidence="1">The sequence shown here is derived from an EMBL/GenBank/DDBJ whole genome shotgun (WGS) entry which is preliminary data.</text>
</comment>
<sequence length="78" mass="8534">MEGTQNSSSTPTAASLRCSWAAPEGSNWKDVIDEMKRLHHRGNFWTVCAGVTWGPGQERPGILKLTVRRPGAISPETL</sequence>
<reference evidence="1" key="1">
    <citation type="submission" date="2020-05" db="EMBL/GenBank/DDBJ databases">
        <title>Mycena genomes resolve the evolution of fungal bioluminescence.</title>
        <authorList>
            <person name="Tsai I.J."/>
        </authorList>
    </citation>
    <scope>NUCLEOTIDE SEQUENCE</scope>
    <source>
        <strain evidence="1">CCC161011</strain>
    </source>
</reference>
<accession>A0A8H6ZB71</accession>